<keyword evidence="3" id="KW-1185">Reference proteome</keyword>
<proteinExistence type="predicted"/>
<evidence type="ECO:0000313" key="3">
    <source>
        <dbReference type="Proteomes" id="UP000325395"/>
    </source>
</evidence>
<reference evidence="2 3" key="1">
    <citation type="submission" date="2019-04" db="EMBL/GenBank/DDBJ databases">
        <authorList>
            <consortium name="DOE Joint Genome Institute"/>
            <person name="Mondo S."/>
            <person name="Kjaerbolling I."/>
            <person name="Vesth T."/>
            <person name="Frisvad J.C."/>
            <person name="Nybo J.L."/>
            <person name="Theobald S."/>
            <person name="Kildgaard S."/>
            <person name="Isbrandt T."/>
            <person name="Kuo A."/>
            <person name="Sato A."/>
            <person name="Lyhne E.K."/>
            <person name="Kogle M.E."/>
            <person name="Wiebenga A."/>
            <person name="Kun R.S."/>
            <person name="Lubbers R.J."/>
            <person name="Makela M.R."/>
            <person name="Barry K."/>
            <person name="Chovatia M."/>
            <person name="Clum A."/>
            <person name="Daum C."/>
            <person name="Haridas S."/>
            <person name="He G."/>
            <person name="LaButti K."/>
            <person name="Lipzen A."/>
            <person name="Riley R."/>
            <person name="Salamov A."/>
            <person name="Simmons B.A."/>
            <person name="Magnuson J.K."/>
            <person name="Henrissat B."/>
            <person name="Mortensen U.H."/>
            <person name="Larsen T.O."/>
            <person name="Devries R.P."/>
            <person name="Grigoriev I.V."/>
            <person name="Machida M."/>
            <person name="Baker S.E."/>
            <person name="Andersen M.R."/>
            <person name="Cantor M.N."/>
            <person name="Hua S.X."/>
        </authorList>
    </citation>
    <scope>NUCLEOTIDE SEQUENCE [LARGE SCALE GENOMIC DNA]</scope>
    <source>
        <strain evidence="2 3">CBS 117616</strain>
    </source>
</reference>
<gene>
    <name evidence="2" type="ORF">BDV36DRAFT_269014</name>
</gene>
<evidence type="ECO:0000256" key="1">
    <source>
        <dbReference type="SAM" id="Phobius"/>
    </source>
</evidence>
<keyword evidence="1" id="KW-0472">Membrane</keyword>
<protein>
    <submittedName>
        <fullName evidence="2">Uncharacterized protein</fullName>
    </submittedName>
</protein>
<accession>A0ABQ6WCU6</accession>
<dbReference type="Proteomes" id="UP000325395">
    <property type="component" value="Unassembled WGS sequence"/>
</dbReference>
<keyword evidence="1" id="KW-0812">Transmembrane</keyword>
<keyword evidence="1" id="KW-1133">Transmembrane helix</keyword>
<evidence type="ECO:0000313" key="2">
    <source>
        <dbReference type="EMBL" id="KAE8413296.1"/>
    </source>
</evidence>
<organism evidence="2 3">
    <name type="scientific">Aspergillus pseudocaelatus</name>
    <dbReference type="NCBI Taxonomy" id="1825620"/>
    <lineage>
        <taxon>Eukaryota</taxon>
        <taxon>Fungi</taxon>
        <taxon>Dikarya</taxon>
        <taxon>Ascomycota</taxon>
        <taxon>Pezizomycotina</taxon>
        <taxon>Eurotiomycetes</taxon>
        <taxon>Eurotiomycetidae</taxon>
        <taxon>Eurotiales</taxon>
        <taxon>Aspergillaceae</taxon>
        <taxon>Aspergillus</taxon>
        <taxon>Aspergillus subgen. Circumdati</taxon>
    </lineage>
</organism>
<dbReference type="EMBL" id="ML735810">
    <property type="protein sequence ID" value="KAE8413296.1"/>
    <property type="molecule type" value="Genomic_DNA"/>
</dbReference>
<name>A0ABQ6WCU6_9EURO</name>
<sequence>MFLMGLPKSSLSLYDPLRFCSSCQHCSGIRFPTWSSISLCTGDTLAIYWLNPIVCTLTIYLKSYSFFFFFPNHI</sequence>
<feature type="transmembrane region" description="Helical" evidence="1">
    <location>
        <begin position="46"/>
        <end position="70"/>
    </location>
</feature>